<dbReference type="InterPro" id="IPR016082">
    <property type="entry name" value="Ribosomal_uL30_ferredoxin-like"/>
</dbReference>
<evidence type="ECO:0000256" key="4">
    <source>
        <dbReference type="ARBA" id="ARBA00023128"/>
    </source>
</evidence>
<dbReference type="InterPro" id="IPR005996">
    <property type="entry name" value="Ribosomal_uL30_bac-type"/>
</dbReference>
<dbReference type="Proteomes" id="UP000000689">
    <property type="component" value="Chromosome 5"/>
</dbReference>
<dbReference type="PANTHER" id="PTHR15892:SF2">
    <property type="entry name" value="LARGE RIBOSOMAL SUBUNIT PROTEIN UL30M"/>
    <property type="match status" value="1"/>
</dbReference>
<dbReference type="RefSeq" id="XP_003670084.1">
    <property type="nucleotide sequence ID" value="XM_003670036.1"/>
</dbReference>
<gene>
    <name evidence="9" type="primary">NDAI0E00250</name>
    <name evidence="9" type="ordered locus">NDAI_0E00250</name>
</gene>
<evidence type="ECO:0000313" key="9">
    <source>
        <dbReference type="EMBL" id="CCD24841.1"/>
    </source>
</evidence>
<dbReference type="GO" id="GO:0006412">
    <property type="term" value="P:translation"/>
    <property type="evidence" value="ECO:0007669"/>
    <property type="project" value="InterPro"/>
</dbReference>
<sequence>MVFYKITLQRSLIGLPKQTRTIVKTIGLGKRGSIVYRRVTPAMAGSLAKVKELIDVEITEKALNKMEQRELRKSNPGFTIEKRNLNGIIDDTL</sequence>
<evidence type="ECO:0000313" key="10">
    <source>
        <dbReference type="Proteomes" id="UP000000689"/>
    </source>
</evidence>
<keyword evidence="5" id="KW-0687">Ribonucleoprotein</keyword>
<dbReference type="NCBIfam" id="TIGR01308">
    <property type="entry name" value="rpmD_bact"/>
    <property type="match status" value="1"/>
</dbReference>
<dbReference type="OrthoDB" id="509901at2759"/>
<dbReference type="Gene3D" id="3.30.1390.20">
    <property type="entry name" value="Ribosomal protein L30, ferredoxin-like fold domain"/>
    <property type="match status" value="1"/>
</dbReference>
<accession>G0WAS1</accession>
<reference evidence="9 10" key="1">
    <citation type="journal article" date="2011" name="Proc. Natl. Acad. Sci. U.S.A.">
        <title>Evolutionary erosion of yeast sex chromosomes by mating-type switching accidents.</title>
        <authorList>
            <person name="Gordon J.L."/>
            <person name="Armisen D."/>
            <person name="Proux-Wera E."/>
            <person name="Oheigeartaigh S.S."/>
            <person name="Byrne K.P."/>
            <person name="Wolfe K.H."/>
        </authorList>
    </citation>
    <scope>NUCLEOTIDE SEQUENCE [LARGE SCALE GENOMIC DNA]</scope>
    <source>
        <strain evidence="10">ATCC 10597 / BCRC 20456 / CBS 421 / NBRC 0211 / NRRL Y-12639</strain>
    </source>
</reference>
<dbReference type="HOGENOM" id="CLU_131047_0_2_1"/>
<dbReference type="CDD" id="cd00355">
    <property type="entry name" value="Ribosomal_L30_like"/>
    <property type="match status" value="1"/>
</dbReference>
<feature type="domain" description="Large ribosomal subunit protein uL30-like ferredoxin-like fold" evidence="8">
    <location>
        <begin position="4"/>
        <end position="54"/>
    </location>
</feature>
<dbReference type="FunFam" id="3.30.1390.20:FF:000010">
    <property type="entry name" value="Large subunit ribosomal protein L30"/>
    <property type="match status" value="1"/>
</dbReference>
<dbReference type="KEGG" id="ndi:NDAI_0E00250"/>
<evidence type="ECO:0000256" key="6">
    <source>
        <dbReference type="ARBA" id="ARBA00035281"/>
    </source>
</evidence>
<dbReference type="STRING" id="1071378.G0WAS1"/>
<evidence type="ECO:0000256" key="2">
    <source>
        <dbReference type="ARBA" id="ARBA00007594"/>
    </source>
</evidence>
<comment type="function">
    <text evidence="7">Component of the mitochondrial ribosome (mitoribosome), a dedicated translation machinery responsible for the synthesis of mitochondrial genome-encoded proteins, including at least some of the essential transmembrane subunits of the mitochondrial respiratory chain. The mitoribosomes are attached to the mitochondrial inner membrane and translation products are cotranslationally integrated into the membrane.</text>
</comment>
<dbReference type="SUPFAM" id="SSF55129">
    <property type="entry name" value="Ribosomal protein L30p/L7e"/>
    <property type="match status" value="1"/>
</dbReference>
<dbReference type="PANTHER" id="PTHR15892">
    <property type="entry name" value="MITOCHONDRIAL RIBOSOMAL PROTEIN L30"/>
    <property type="match status" value="1"/>
</dbReference>
<dbReference type="GeneID" id="11499111"/>
<organism evidence="9 10">
    <name type="scientific">Naumovozyma dairenensis (strain ATCC 10597 / BCRC 20456 / CBS 421 / NBRC 0211 / NRRL Y-12639)</name>
    <name type="common">Saccharomyces dairenensis</name>
    <dbReference type="NCBI Taxonomy" id="1071378"/>
    <lineage>
        <taxon>Eukaryota</taxon>
        <taxon>Fungi</taxon>
        <taxon>Dikarya</taxon>
        <taxon>Ascomycota</taxon>
        <taxon>Saccharomycotina</taxon>
        <taxon>Saccharomycetes</taxon>
        <taxon>Saccharomycetales</taxon>
        <taxon>Saccharomycetaceae</taxon>
        <taxon>Naumovozyma</taxon>
    </lineage>
</organism>
<name>G0WAS1_NAUDC</name>
<dbReference type="OMA" id="FHPAEPQ"/>
<evidence type="ECO:0000256" key="5">
    <source>
        <dbReference type="ARBA" id="ARBA00023274"/>
    </source>
</evidence>
<dbReference type="eggNOG" id="ENOG502S7S3">
    <property type="taxonomic scope" value="Eukaryota"/>
</dbReference>
<keyword evidence="3" id="KW-0689">Ribosomal protein</keyword>
<evidence type="ECO:0000256" key="3">
    <source>
        <dbReference type="ARBA" id="ARBA00022980"/>
    </source>
</evidence>
<evidence type="ECO:0000256" key="7">
    <source>
        <dbReference type="ARBA" id="ARBA00037226"/>
    </source>
</evidence>
<evidence type="ECO:0000256" key="1">
    <source>
        <dbReference type="ARBA" id="ARBA00004173"/>
    </source>
</evidence>
<comment type="similarity">
    <text evidence="2">Belongs to the universal ribosomal protein uL30 family.</text>
</comment>
<proteinExistence type="inferred from homology"/>
<protein>
    <recommendedName>
        <fullName evidence="6">Large ribosomal subunit protein uL30m</fullName>
    </recommendedName>
</protein>
<keyword evidence="4" id="KW-0496">Mitochondrion</keyword>
<evidence type="ECO:0000259" key="8">
    <source>
        <dbReference type="Pfam" id="PF00327"/>
    </source>
</evidence>
<dbReference type="Pfam" id="PF00327">
    <property type="entry name" value="Ribosomal_L30"/>
    <property type="match status" value="1"/>
</dbReference>
<keyword evidence="10" id="KW-1185">Reference proteome</keyword>
<dbReference type="AlphaFoldDB" id="G0WAS1"/>
<dbReference type="InterPro" id="IPR036919">
    <property type="entry name" value="Ribo_uL30_ferredoxin-like_sf"/>
</dbReference>
<dbReference type="GO" id="GO:0003735">
    <property type="term" value="F:structural constituent of ribosome"/>
    <property type="evidence" value="ECO:0007669"/>
    <property type="project" value="EnsemblFungi"/>
</dbReference>
<dbReference type="EMBL" id="HE580271">
    <property type="protein sequence ID" value="CCD24841.1"/>
    <property type="molecule type" value="Genomic_DNA"/>
</dbReference>
<comment type="subcellular location">
    <subcellularLocation>
        <location evidence="1">Mitochondrion</location>
    </subcellularLocation>
</comment>
<dbReference type="GO" id="GO:0005762">
    <property type="term" value="C:mitochondrial large ribosomal subunit"/>
    <property type="evidence" value="ECO:0007669"/>
    <property type="project" value="EnsemblFungi"/>
</dbReference>